<dbReference type="PANTHER" id="PTHR23523:SF2">
    <property type="entry name" value="2-NITROIMIDAZOLE TRANSPORTER"/>
    <property type="match status" value="1"/>
</dbReference>
<protein>
    <submittedName>
        <fullName evidence="2">MFS transporter</fullName>
    </submittedName>
</protein>
<feature type="transmembrane region" description="Helical" evidence="1">
    <location>
        <begin position="258"/>
        <end position="282"/>
    </location>
</feature>
<keyword evidence="1" id="KW-0472">Membrane</keyword>
<feature type="transmembrane region" description="Helical" evidence="1">
    <location>
        <begin position="12"/>
        <end position="31"/>
    </location>
</feature>
<accession>A0ABY4FMH7</accession>
<feature type="transmembrane region" description="Helical" evidence="1">
    <location>
        <begin position="82"/>
        <end position="99"/>
    </location>
</feature>
<name>A0ABY4FMH7_9MICO</name>
<dbReference type="Pfam" id="PF07690">
    <property type="entry name" value="MFS_1"/>
    <property type="match status" value="1"/>
</dbReference>
<feature type="transmembrane region" description="Helical" evidence="1">
    <location>
        <begin position="348"/>
        <end position="368"/>
    </location>
</feature>
<feature type="transmembrane region" description="Helical" evidence="1">
    <location>
        <begin position="51"/>
        <end position="70"/>
    </location>
</feature>
<evidence type="ECO:0000313" key="2">
    <source>
        <dbReference type="EMBL" id="UOQ57485.1"/>
    </source>
</evidence>
<dbReference type="Gene3D" id="1.20.1250.20">
    <property type="entry name" value="MFS general substrate transporter like domains"/>
    <property type="match status" value="1"/>
</dbReference>
<dbReference type="InterPro" id="IPR036259">
    <property type="entry name" value="MFS_trans_sf"/>
</dbReference>
<feature type="transmembrane region" description="Helical" evidence="1">
    <location>
        <begin position="323"/>
        <end position="342"/>
    </location>
</feature>
<proteinExistence type="predicted"/>
<reference evidence="2 3" key="1">
    <citation type="submission" date="2022-04" db="EMBL/GenBank/DDBJ databases">
        <title>Leucobacter sp. isolated from rhizosphere of garlic.</title>
        <authorList>
            <person name="Won M."/>
            <person name="Lee C.-M."/>
            <person name="Woen H.-Y."/>
            <person name="Kwon S.-W."/>
        </authorList>
    </citation>
    <scope>NUCLEOTIDE SEQUENCE [LARGE SCALE GENOMIC DNA]</scope>
    <source>
        <strain evidence="2 3">H21R-40</strain>
    </source>
</reference>
<feature type="transmembrane region" description="Helical" evidence="1">
    <location>
        <begin position="294"/>
        <end position="316"/>
    </location>
</feature>
<dbReference type="InterPro" id="IPR052524">
    <property type="entry name" value="MFS_Cyanate_Porter"/>
</dbReference>
<feature type="transmembrane region" description="Helical" evidence="1">
    <location>
        <begin position="171"/>
        <end position="194"/>
    </location>
</feature>
<dbReference type="InterPro" id="IPR011701">
    <property type="entry name" value="MFS"/>
</dbReference>
<dbReference type="Proteomes" id="UP000831786">
    <property type="component" value="Chromosome"/>
</dbReference>
<dbReference type="SUPFAM" id="SSF103473">
    <property type="entry name" value="MFS general substrate transporter"/>
    <property type="match status" value="1"/>
</dbReference>
<dbReference type="PANTHER" id="PTHR23523">
    <property type="match status" value="1"/>
</dbReference>
<feature type="transmembrane region" description="Helical" evidence="1">
    <location>
        <begin position="105"/>
        <end position="124"/>
    </location>
</feature>
<feature type="transmembrane region" description="Helical" evidence="1">
    <location>
        <begin position="380"/>
        <end position="402"/>
    </location>
</feature>
<feature type="transmembrane region" description="Helical" evidence="1">
    <location>
        <begin position="408"/>
        <end position="430"/>
    </location>
</feature>
<evidence type="ECO:0000256" key="1">
    <source>
        <dbReference type="SAM" id="Phobius"/>
    </source>
</evidence>
<organism evidence="2 3">
    <name type="scientific">Leucobacter allii</name>
    <dbReference type="NCBI Taxonomy" id="2932247"/>
    <lineage>
        <taxon>Bacteria</taxon>
        <taxon>Bacillati</taxon>
        <taxon>Actinomycetota</taxon>
        <taxon>Actinomycetes</taxon>
        <taxon>Micrococcales</taxon>
        <taxon>Microbacteriaceae</taxon>
        <taxon>Leucobacter</taxon>
    </lineage>
</organism>
<keyword evidence="1" id="KW-1133">Transmembrane helix</keyword>
<dbReference type="EMBL" id="CP095045">
    <property type="protein sequence ID" value="UOQ57485.1"/>
    <property type="molecule type" value="Genomic_DNA"/>
</dbReference>
<keyword evidence="1" id="KW-0812">Transmembrane</keyword>
<dbReference type="RefSeq" id="WP_244728236.1">
    <property type="nucleotide sequence ID" value="NZ_CP095045.1"/>
</dbReference>
<feature type="transmembrane region" description="Helical" evidence="1">
    <location>
        <begin position="136"/>
        <end position="159"/>
    </location>
</feature>
<gene>
    <name evidence="2" type="ORF">MUN78_01165</name>
</gene>
<evidence type="ECO:0000313" key="3">
    <source>
        <dbReference type="Proteomes" id="UP000831786"/>
    </source>
</evidence>
<sequence length="452" mass="46993">MPTPTAPRRSRRLVLLFIAVCLVAINMRMTITGIGPLLEQIAADLGTSPAALGGLASVPLAAWAIVSPLTHGLSMRFGLERTVGWALVALMIGTAWRSLPGPPISLWLGTALIGAALAIGNVLMPAVIRRDFGDRIPLVMGVYTALLGGLGAVSAGVVVPISHLEGGDGELGWRLALLTTGAMIPVALVAWVLAARAPRAETPVTDRGADPSADGGPRRDAAQLGEAAHAGDPVVAPPAAPRATAGMPVGRRIWRDPVAWFVALYMGLQSTIFYMLATWLAPIETDSGVSPVDAGISVMLLQLVSIVGSLALPLMYRGRMRRWLAAIVPLVVGASFAAIVLSGPALPWIVLCGLGCGTSLSISLLLMAVRARDAITASALSGMAQSIGYLIAAPGPALFGLAHEASGAWIWPLALLLAASLGQALVGLAVGRERFVFDRRERPALSPRRRRA</sequence>
<keyword evidence="3" id="KW-1185">Reference proteome</keyword>